<dbReference type="PANTHER" id="PTHR43442">
    <property type="entry name" value="GLUCONOKINASE-RELATED"/>
    <property type="match status" value="1"/>
</dbReference>
<dbReference type="STRING" id="763665.A0A2G5B9Y8"/>
<dbReference type="EC" id="2.7.1.12" evidence="3"/>
<dbReference type="InterPro" id="IPR006001">
    <property type="entry name" value="Therm_gnt_kin"/>
</dbReference>
<keyword evidence="4" id="KW-0808">Transferase</keyword>
<gene>
    <name evidence="10" type="ORF">COEREDRAFT_27919</name>
</gene>
<evidence type="ECO:0000256" key="1">
    <source>
        <dbReference type="ARBA" id="ARBA00004875"/>
    </source>
</evidence>
<evidence type="ECO:0000313" key="11">
    <source>
        <dbReference type="Proteomes" id="UP000242474"/>
    </source>
</evidence>
<evidence type="ECO:0000256" key="8">
    <source>
        <dbReference type="ARBA" id="ARBA00029835"/>
    </source>
</evidence>
<evidence type="ECO:0000256" key="2">
    <source>
        <dbReference type="ARBA" id="ARBA00008420"/>
    </source>
</evidence>
<keyword evidence="7" id="KW-0067">ATP-binding</keyword>
<evidence type="ECO:0000256" key="5">
    <source>
        <dbReference type="ARBA" id="ARBA00022741"/>
    </source>
</evidence>
<dbReference type="GO" id="GO:0005975">
    <property type="term" value="P:carbohydrate metabolic process"/>
    <property type="evidence" value="ECO:0007669"/>
    <property type="project" value="InterPro"/>
</dbReference>
<evidence type="ECO:0000256" key="9">
    <source>
        <dbReference type="ARBA" id="ARBA00048090"/>
    </source>
</evidence>
<dbReference type="SUPFAM" id="SSF52540">
    <property type="entry name" value="P-loop containing nucleoside triphosphate hydrolases"/>
    <property type="match status" value="1"/>
</dbReference>
<comment type="pathway">
    <text evidence="1">Carbohydrate acid metabolism; D-gluconate degradation.</text>
</comment>
<dbReference type="GO" id="GO:0005737">
    <property type="term" value="C:cytoplasm"/>
    <property type="evidence" value="ECO:0007669"/>
    <property type="project" value="TreeGrafter"/>
</dbReference>
<dbReference type="Gene3D" id="3.40.50.300">
    <property type="entry name" value="P-loop containing nucleotide triphosphate hydrolases"/>
    <property type="match status" value="1"/>
</dbReference>
<dbReference type="GO" id="GO:0046316">
    <property type="term" value="F:gluconokinase activity"/>
    <property type="evidence" value="ECO:0007669"/>
    <property type="project" value="UniProtKB-EC"/>
</dbReference>
<dbReference type="UniPathway" id="UPA00792"/>
<dbReference type="Pfam" id="PF13238">
    <property type="entry name" value="AAA_18"/>
    <property type="match status" value="1"/>
</dbReference>
<dbReference type="PANTHER" id="PTHR43442:SF3">
    <property type="entry name" value="GLUCONOKINASE-RELATED"/>
    <property type="match status" value="1"/>
</dbReference>
<dbReference type="CDD" id="cd02021">
    <property type="entry name" value="GntK"/>
    <property type="match status" value="1"/>
</dbReference>
<dbReference type="InterPro" id="IPR027417">
    <property type="entry name" value="P-loop_NTPase"/>
</dbReference>
<evidence type="ECO:0000256" key="4">
    <source>
        <dbReference type="ARBA" id="ARBA00022679"/>
    </source>
</evidence>
<dbReference type="EMBL" id="KZ303504">
    <property type="protein sequence ID" value="PIA15824.1"/>
    <property type="molecule type" value="Genomic_DNA"/>
</dbReference>
<dbReference type="OrthoDB" id="275177at2759"/>
<comment type="similarity">
    <text evidence="2">Belongs to the gluconokinase GntK/GntV family.</text>
</comment>
<feature type="non-terminal residue" evidence="10">
    <location>
        <position position="184"/>
    </location>
</feature>
<dbReference type="Proteomes" id="UP000242474">
    <property type="component" value="Unassembled WGS sequence"/>
</dbReference>
<protein>
    <recommendedName>
        <fullName evidence="3">gluconokinase</fullName>
        <ecNumber evidence="3">2.7.1.12</ecNumber>
    </recommendedName>
    <alternativeName>
        <fullName evidence="8">Gluconate kinase</fullName>
    </alternativeName>
</protein>
<evidence type="ECO:0000256" key="7">
    <source>
        <dbReference type="ARBA" id="ARBA00022840"/>
    </source>
</evidence>
<keyword evidence="11" id="KW-1185">Reference proteome</keyword>
<reference evidence="10 11" key="1">
    <citation type="journal article" date="2015" name="Genome Biol. Evol.">
        <title>Phylogenomic analyses indicate that early fungi evolved digesting cell walls of algal ancestors of land plants.</title>
        <authorList>
            <person name="Chang Y."/>
            <person name="Wang S."/>
            <person name="Sekimoto S."/>
            <person name="Aerts A.L."/>
            <person name="Choi C."/>
            <person name="Clum A."/>
            <person name="LaButti K.M."/>
            <person name="Lindquist E.A."/>
            <person name="Yee Ngan C."/>
            <person name="Ohm R.A."/>
            <person name="Salamov A.A."/>
            <person name="Grigoriev I.V."/>
            <person name="Spatafora J.W."/>
            <person name="Berbee M.L."/>
        </authorList>
    </citation>
    <scope>NUCLEOTIDE SEQUENCE [LARGE SCALE GENOMIC DNA]</scope>
    <source>
        <strain evidence="10 11">NRRL 1564</strain>
    </source>
</reference>
<name>A0A2G5B9Y8_COERN</name>
<sequence>PVRAVIVMGVSGCGKTAIGSRIASMLGSAPFIDADTLHPLQNINKMAQGIALSDSDRWPWLRRVREQIDVEANMLLASRDAMLQHTYSTTNDSHTDDTVCPQLYVVCGCSALKRSYRELLFRNHPDEPVENQTYDIVFVYVSVVREELARRLEQRKDHFFDPSLLDSQLNTLEPPDCVREAAII</sequence>
<accession>A0A2G5B9Y8</accession>
<evidence type="ECO:0000313" key="10">
    <source>
        <dbReference type="EMBL" id="PIA15824.1"/>
    </source>
</evidence>
<feature type="non-terminal residue" evidence="10">
    <location>
        <position position="1"/>
    </location>
</feature>
<keyword evidence="6 10" id="KW-0418">Kinase</keyword>
<proteinExistence type="inferred from homology"/>
<dbReference type="AlphaFoldDB" id="A0A2G5B9Y8"/>
<organism evidence="10 11">
    <name type="scientific">Coemansia reversa (strain ATCC 12441 / NRRL 1564)</name>
    <dbReference type="NCBI Taxonomy" id="763665"/>
    <lineage>
        <taxon>Eukaryota</taxon>
        <taxon>Fungi</taxon>
        <taxon>Fungi incertae sedis</taxon>
        <taxon>Zoopagomycota</taxon>
        <taxon>Kickxellomycotina</taxon>
        <taxon>Kickxellomycetes</taxon>
        <taxon>Kickxellales</taxon>
        <taxon>Kickxellaceae</taxon>
        <taxon>Coemansia</taxon>
    </lineage>
</organism>
<evidence type="ECO:0000256" key="6">
    <source>
        <dbReference type="ARBA" id="ARBA00022777"/>
    </source>
</evidence>
<evidence type="ECO:0000256" key="3">
    <source>
        <dbReference type="ARBA" id="ARBA00012054"/>
    </source>
</evidence>
<keyword evidence="5" id="KW-0547">Nucleotide-binding</keyword>
<dbReference type="GO" id="GO:0005524">
    <property type="term" value="F:ATP binding"/>
    <property type="evidence" value="ECO:0007669"/>
    <property type="project" value="UniProtKB-KW"/>
</dbReference>
<comment type="catalytic activity">
    <reaction evidence="9">
        <text>D-gluconate + ATP = 6-phospho-D-gluconate + ADP + H(+)</text>
        <dbReference type="Rhea" id="RHEA:19433"/>
        <dbReference type="ChEBI" id="CHEBI:15378"/>
        <dbReference type="ChEBI" id="CHEBI:18391"/>
        <dbReference type="ChEBI" id="CHEBI:30616"/>
        <dbReference type="ChEBI" id="CHEBI:58759"/>
        <dbReference type="ChEBI" id="CHEBI:456216"/>
        <dbReference type="EC" id="2.7.1.12"/>
    </reaction>
</comment>